<dbReference type="OrthoDB" id="8526975at2"/>
<name>A0A2U2HGI8_9BURK</name>
<dbReference type="InterPro" id="IPR007791">
    <property type="entry name" value="DjlA_N"/>
</dbReference>
<feature type="domain" description="Co-chaperone DjlA N-terminal" evidence="1">
    <location>
        <begin position="10"/>
        <end position="115"/>
    </location>
</feature>
<dbReference type="AlphaFoldDB" id="A0A2U2HGI8"/>
<protein>
    <submittedName>
        <fullName evidence="2">TerB family tellurite resistance protein</fullName>
    </submittedName>
</protein>
<dbReference type="Gene3D" id="1.10.3680.10">
    <property type="entry name" value="TerB-like"/>
    <property type="match status" value="1"/>
</dbReference>
<dbReference type="SUPFAM" id="SSF158682">
    <property type="entry name" value="TerB-like"/>
    <property type="match status" value="1"/>
</dbReference>
<sequence>MDSPHAAGRILALMMVSDGNLAQSELAAMNRSGILNYVDLDDGAFQQLLQDLCQDLLTSATHGFVQIDNAMVDHLLQEIAHPDMRRQLLKAMWQIADADGWLADGEAVLLTRASAVWGAESGFGARAIGG</sequence>
<dbReference type="CDD" id="cd07177">
    <property type="entry name" value="terB_like"/>
    <property type="match status" value="1"/>
</dbReference>
<evidence type="ECO:0000313" key="3">
    <source>
        <dbReference type="Proteomes" id="UP000241421"/>
    </source>
</evidence>
<dbReference type="EMBL" id="PXWF02000273">
    <property type="protein sequence ID" value="PWF44002.1"/>
    <property type="molecule type" value="Genomic_DNA"/>
</dbReference>
<reference evidence="2 3" key="1">
    <citation type="submission" date="2018-04" db="EMBL/GenBank/DDBJ databases">
        <title>Massilia violaceinigra sp. nov., a novel purple-pigmented bacterium isolated from Tianshan glacier, Xinjiang, China.</title>
        <authorList>
            <person name="Wang H."/>
        </authorList>
    </citation>
    <scope>NUCLEOTIDE SEQUENCE [LARGE SCALE GENOMIC DNA]</scope>
    <source>
        <strain evidence="2 3">B448-2</strain>
    </source>
</reference>
<keyword evidence="3" id="KW-1185">Reference proteome</keyword>
<comment type="caution">
    <text evidence="2">The sequence shown here is derived from an EMBL/GenBank/DDBJ whole genome shotgun (WGS) entry which is preliminary data.</text>
</comment>
<dbReference type="Proteomes" id="UP000241421">
    <property type="component" value="Unassembled WGS sequence"/>
</dbReference>
<accession>A0A2U2HGI8</accession>
<dbReference type="Pfam" id="PF05099">
    <property type="entry name" value="TerB"/>
    <property type="match status" value="1"/>
</dbReference>
<evidence type="ECO:0000259" key="1">
    <source>
        <dbReference type="Pfam" id="PF05099"/>
    </source>
</evidence>
<evidence type="ECO:0000313" key="2">
    <source>
        <dbReference type="EMBL" id="PWF44002.1"/>
    </source>
</evidence>
<proteinExistence type="predicted"/>
<gene>
    <name evidence="2" type="ORF">C7C56_020020</name>
</gene>
<organism evidence="2 3">
    <name type="scientific">Massilia glaciei</name>
    <dbReference type="NCBI Taxonomy" id="1524097"/>
    <lineage>
        <taxon>Bacteria</taxon>
        <taxon>Pseudomonadati</taxon>
        <taxon>Pseudomonadota</taxon>
        <taxon>Betaproteobacteria</taxon>
        <taxon>Burkholderiales</taxon>
        <taxon>Oxalobacteraceae</taxon>
        <taxon>Telluria group</taxon>
        <taxon>Massilia</taxon>
    </lineage>
</organism>
<dbReference type="InterPro" id="IPR029024">
    <property type="entry name" value="TerB-like"/>
</dbReference>